<reference evidence="1 2" key="1">
    <citation type="journal article" date="2012" name="Nucleic Acids Res.">
        <title>Sequencing of the smallest Apicomplexan genome from the human pathogen Babesia microti.</title>
        <authorList>
            <person name="Cornillot E."/>
            <person name="Hadj-Kaddour K."/>
            <person name="Dassouli A."/>
            <person name="Noel B."/>
            <person name="Ranwez V."/>
            <person name="Vacherie B."/>
            <person name="Augagneur Y."/>
            <person name="Bres V."/>
            <person name="Duclos A."/>
            <person name="Randazzo S."/>
            <person name="Carcy B."/>
            <person name="Debierre-Grockiego F."/>
            <person name="Delbecq S."/>
            <person name="Moubri-Menage K."/>
            <person name="Shams-Eldin H."/>
            <person name="Usmani-Brown S."/>
            <person name="Bringaud F."/>
            <person name="Wincker P."/>
            <person name="Vivares C.P."/>
            <person name="Schwarz R.T."/>
            <person name="Schetters T.P."/>
            <person name="Krause P.J."/>
            <person name="Gorenflot A."/>
            <person name="Berry V."/>
            <person name="Barbe V."/>
            <person name="Ben Mamoun C."/>
        </authorList>
    </citation>
    <scope>NUCLEOTIDE SEQUENCE [LARGE SCALE GENOMIC DNA]</scope>
    <source>
        <strain evidence="1 2">RI</strain>
    </source>
</reference>
<dbReference type="InterPro" id="IPR036915">
    <property type="entry name" value="Cyclin-like_sf"/>
</dbReference>
<organism evidence="1 2">
    <name type="scientific">Babesia microti (strain RI)</name>
    <dbReference type="NCBI Taxonomy" id="1133968"/>
    <lineage>
        <taxon>Eukaryota</taxon>
        <taxon>Sar</taxon>
        <taxon>Alveolata</taxon>
        <taxon>Apicomplexa</taxon>
        <taxon>Aconoidasida</taxon>
        <taxon>Piroplasmida</taxon>
        <taxon>Babesiidae</taxon>
        <taxon>Babesia</taxon>
    </lineage>
</organism>
<dbReference type="Pfam" id="PF08613">
    <property type="entry name" value="Cyclin"/>
    <property type="match status" value="1"/>
</dbReference>
<gene>
    <name evidence="1" type="ORF">BmR1_04g08690</name>
</gene>
<dbReference type="GO" id="GO:0019901">
    <property type="term" value="F:protein kinase binding"/>
    <property type="evidence" value="ECO:0007669"/>
    <property type="project" value="InterPro"/>
</dbReference>
<sequence length="491" mass="56372">MASVVVRPADVGFVASLARVLMKLVGENNGSVGIVTLFHAVNEPNISIGEYITRIARYAGCSTECFVLCLVYIDRVLRQHKNFVISVLNIHRLVITSVMIAAKFYDDLYYSNSFYAKIGGVKTTEINLLEAHFLSLIDFDLYVSGVDYEICRSRVANSEWWSLECLNSSKLLNLNNQRIGIVNKTCKSIYSIKSDSVTTSLCDPVPNCVHRADKNELLQRMDTTYRNDVRVRIDNKLHQIQHLQQLSNGQREKYQYNIARYNEPFGNRYDNNEFKPRPNAQFNNHNIANNGISCTSSASAAAAAVSVNNGNNIYEMIGQLNLQNSYIPTCAKHNPQQLKQQEQLLDRYYSMQSSAPISQAMPGMCRKQQYQHGINSQQIRHLQQLQLRQLQLYRRDIIERQSRNVQNTTVIQHRNHIPLYPCQQQHNYHNYNGCSNSISGYNKCVNKMIRRDFDCWSGEVRGKPQYRRSITRHVSDRPVPIGCPSFQAYDY</sequence>
<dbReference type="AlphaFoldDB" id="I7JDM9"/>
<dbReference type="CDD" id="cd20558">
    <property type="entry name" value="CYCLIN_ScPCL7-like"/>
    <property type="match status" value="1"/>
</dbReference>
<evidence type="ECO:0000313" key="2">
    <source>
        <dbReference type="Proteomes" id="UP000002899"/>
    </source>
</evidence>
<proteinExistence type="predicted"/>
<dbReference type="Proteomes" id="UP000002899">
    <property type="component" value="Chromosome IV"/>
</dbReference>
<evidence type="ECO:0000313" key="1">
    <source>
        <dbReference type="EMBL" id="CCF75915.1"/>
    </source>
</evidence>
<dbReference type="PANTHER" id="PTHR15615">
    <property type="match status" value="1"/>
</dbReference>
<dbReference type="VEuPathDB" id="PiroplasmaDB:BmR1_04g08690"/>
<protein>
    <submittedName>
        <fullName evidence="1">Cyclin</fullName>
    </submittedName>
</protein>
<dbReference type="InterPro" id="IPR013922">
    <property type="entry name" value="Cyclin_PHO80-like"/>
</dbReference>
<accession>I7JDM9</accession>
<dbReference type="PANTHER" id="PTHR15615:SF108">
    <property type="entry name" value="PROTEIN CNPPD1"/>
    <property type="match status" value="1"/>
</dbReference>
<dbReference type="OrthoDB" id="337735at2759"/>
<reference evidence="1 2" key="3">
    <citation type="journal article" date="2016" name="Sci. Rep.">
        <title>Genome-wide diversity and gene expression profiling of Babesia microti isolates identify polymorphic genes that mediate host-pathogen interactions.</title>
        <authorList>
            <person name="Silva J.C."/>
            <person name="Cornillot E."/>
            <person name="McCracken C."/>
            <person name="Usmani-Brown S."/>
            <person name="Dwivedi A."/>
            <person name="Ifeonu O.O."/>
            <person name="Crabtree J."/>
            <person name="Gotia H.T."/>
            <person name="Virji A.Z."/>
            <person name="Reynes C."/>
            <person name="Colinge J."/>
            <person name="Kumar V."/>
            <person name="Lawres L."/>
            <person name="Pazzi J.E."/>
            <person name="Pablo J.V."/>
            <person name="Hung C."/>
            <person name="Brancato J."/>
            <person name="Kumari P."/>
            <person name="Orvis J."/>
            <person name="Tretina K."/>
            <person name="Chibucos M."/>
            <person name="Ott S."/>
            <person name="Sadzewicz L."/>
            <person name="Sengamalay N."/>
            <person name="Shetty A.C."/>
            <person name="Su Q."/>
            <person name="Tallon L."/>
            <person name="Fraser C.M."/>
            <person name="Frutos R."/>
            <person name="Molina D.M."/>
            <person name="Krause P.J."/>
            <person name="Ben Mamoun C."/>
        </authorList>
    </citation>
    <scope>NUCLEOTIDE SEQUENCE [LARGE SCALE GENOMIC DNA]</scope>
    <source>
        <strain evidence="1 2">RI</strain>
    </source>
</reference>
<dbReference type="GeneID" id="24426368"/>
<name>I7JDM9_BABMR</name>
<reference evidence="1 2" key="2">
    <citation type="journal article" date="2013" name="PLoS ONE">
        <title>Whole genome mapping and re-organization of the nuclear and mitochondrial genomes of Babesia microti isolates.</title>
        <authorList>
            <person name="Cornillot E."/>
            <person name="Dassouli A."/>
            <person name="Garg A."/>
            <person name="Pachikara N."/>
            <person name="Randazzo S."/>
            <person name="Depoix D."/>
            <person name="Carcy B."/>
            <person name="Delbecq S."/>
            <person name="Frutos R."/>
            <person name="Silva J.C."/>
            <person name="Sutton R."/>
            <person name="Krause P.J."/>
            <person name="Mamoun C.B."/>
        </authorList>
    </citation>
    <scope>NUCLEOTIDE SEQUENCE [LARGE SCALE GENOMIC DNA]</scope>
    <source>
        <strain evidence="1 2">RI</strain>
    </source>
</reference>
<dbReference type="EMBL" id="LN871599">
    <property type="protein sequence ID" value="CCF75915.1"/>
    <property type="molecule type" value="Genomic_DNA"/>
</dbReference>
<dbReference type="RefSeq" id="XP_012650323.1">
    <property type="nucleotide sequence ID" value="XM_012794869.1"/>
</dbReference>
<keyword evidence="2" id="KW-1185">Reference proteome</keyword>
<dbReference type="KEGG" id="bmic:BmR1_04g08690"/>
<dbReference type="Gene3D" id="1.10.472.10">
    <property type="entry name" value="Cyclin-like"/>
    <property type="match status" value="1"/>
</dbReference>
<dbReference type="SUPFAM" id="SSF47954">
    <property type="entry name" value="Cyclin-like"/>
    <property type="match status" value="1"/>
</dbReference>